<dbReference type="InterPro" id="IPR057345">
    <property type="entry name" value="Ig-like_TAF2"/>
</dbReference>
<dbReference type="GO" id="GO:0016251">
    <property type="term" value="F:RNA polymerase II general transcription initiation factor activity"/>
    <property type="evidence" value="ECO:0007669"/>
    <property type="project" value="TreeGrafter"/>
</dbReference>
<feature type="region of interest" description="Disordered" evidence="7">
    <location>
        <begin position="777"/>
        <end position="824"/>
    </location>
</feature>
<feature type="compositionally biased region" description="Basic residues" evidence="7">
    <location>
        <begin position="1584"/>
        <end position="1593"/>
    </location>
</feature>
<keyword evidence="11" id="KW-1185">Reference proteome</keyword>
<keyword evidence="4" id="KW-0805">Transcription regulation</keyword>
<dbReference type="Pfam" id="PF25577">
    <property type="entry name" value="TPR_TAF2_C"/>
    <property type="match status" value="1"/>
</dbReference>
<evidence type="ECO:0000256" key="5">
    <source>
        <dbReference type="ARBA" id="ARBA00023163"/>
    </source>
</evidence>
<evidence type="ECO:0000313" key="10">
    <source>
        <dbReference type="EMBL" id="TID16687.1"/>
    </source>
</evidence>
<dbReference type="InterPro" id="IPR042097">
    <property type="entry name" value="Aminopeptidase_N-like_N_sf"/>
</dbReference>
<feature type="region of interest" description="Disordered" evidence="7">
    <location>
        <begin position="318"/>
        <end position="337"/>
    </location>
</feature>
<protein>
    <recommendedName>
        <fullName evidence="3">Transcription initiation factor TFIID subunit 2</fullName>
    </recommendedName>
</protein>
<dbReference type="CDD" id="cd09839">
    <property type="entry name" value="M1_like_TAF2"/>
    <property type="match status" value="1"/>
</dbReference>
<evidence type="ECO:0000256" key="6">
    <source>
        <dbReference type="ARBA" id="ARBA00023242"/>
    </source>
</evidence>
<feature type="compositionally biased region" description="Low complexity" evidence="7">
    <location>
        <begin position="1562"/>
        <end position="1572"/>
    </location>
</feature>
<dbReference type="PANTHER" id="PTHR15137:SF9">
    <property type="entry name" value="TRANSCRIPTION INITIATION FACTOR TFIID SUBUNIT 2"/>
    <property type="match status" value="1"/>
</dbReference>
<dbReference type="Pfam" id="PF25316">
    <property type="entry name" value="TAF2_3rd"/>
    <property type="match status" value="1"/>
</dbReference>
<dbReference type="GO" id="GO:0005669">
    <property type="term" value="C:transcription factor TFIID complex"/>
    <property type="evidence" value="ECO:0007669"/>
    <property type="project" value="InterPro"/>
</dbReference>
<dbReference type="STRING" id="52247.A0A4T0WX95"/>
<feature type="region of interest" description="Disordered" evidence="7">
    <location>
        <begin position="1512"/>
        <end position="1593"/>
    </location>
</feature>
<feature type="compositionally biased region" description="Basic and acidic residues" evidence="7">
    <location>
        <begin position="793"/>
        <end position="820"/>
    </location>
</feature>
<evidence type="ECO:0000256" key="3">
    <source>
        <dbReference type="ARBA" id="ARBA00017363"/>
    </source>
</evidence>
<evidence type="ECO:0000313" key="11">
    <source>
        <dbReference type="Proteomes" id="UP000307173"/>
    </source>
</evidence>
<evidence type="ECO:0000256" key="7">
    <source>
        <dbReference type="SAM" id="MobiDB-lite"/>
    </source>
</evidence>
<dbReference type="InterPro" id="IPR037813">
    <property type="entry name" value="TAF2"/>
</dbReference>
<organism evidence="10 11">
    <name type="scientific">Pichia inconspicua</name>
    <dbReference type="NCBI Taxonomy" id="52247"/>
    <lineage>
        <taxon>Eukaryota</taxon>
        <taxon>Fungi</taxon>
        <taxon>Dikarya</taxon>
        <taxon>Ascomycota</taxon>
        <taxon>Saccharomycotina</taxon>
        <taxon>Pichiomycetes</taxon>
        <taxon>Pichiales</taxon>
        <taxon>Pichiaceae</taxon>
        <taxon>Pichia</taxon>
    </lineage>
</organism>
<feature type="compositionally biased region" description="Low complexity" evidence="7">
    <location>
        <begin position="11"/>
        <end position="24"/>
    </location>
</feature>
<comment type="caution">
    <text evidence="10">The sequence shown here is derived from an EMBL/GenBank/DDBJ whole genome shotgun (WGS) entry which is preliminary data.</text>
</comment>
<dbReference type="GO" id="GO:0006367">
    <property type="term" value="P:transcription initiation at RNA polymerase II promoter"/>
    <property type="evidence" value="ECO:0007669"/>
    <property type="project" value="TreeGrafter"/>
</dbReference>
<evidence type="ECO:0000256" key="2">
    <source>
        <dbReference type="ARBA" id="ARBA00010937"/>
    </source>
</evidence>
<evidence type="ECO:0000259" key="9">
    <source>
        <dbReference type="Pfam" id="PF25577"/>
    </source>
</evidence>
<dbReference type="InterPro" id="IPR027268">
    <property type="entry name" value="Peptidase_M4/M1_CTD_sf"/>
</dbReference>
<dbReference type="SUPFAM" id="SSF55486">
    <property type="entry name" value="Metalloproteases ('zincins'), catalytic domain"/>
    <property type="match status" value="1"/>
</dbReference>
<accession>A0A4T0WX95</accession>
<comment type="subcellular location">
    <subcellularLocation>
        <location evidence="1">Nucleus</location>
    </subcellularLocation>
</comment>
<keyword evidence="5" id="KW-0804">Transcription</keyword>
<feature type="region of interest" description="Disordered" evidence="7">
    <location>
        <begin position="1"/>
        <end position="33"/>
    </location>
</feature>
<evidence type="ECO:0000259" key="8">
    <source>
        <dbReference type="Pfam" id="PF25316"/>
    </source>
</evidence>
<evidence type="ECO:0000256" key="4">
    <source>
        <dbReference type="ARBA" id="ARBA00023015"/>
    </source>
</evidence>
<keyword evidence="6" id="KW-0539">Nucleus</keyword>
<gene>
    <name evidence="10" type="ORF">CANINC_004139</name>
</gene>
<reference evidence="10 11" key="1">
    <citation type="journal article" date="2019" name="Front. Genet.">
        <title>Whole-Genome Sequencing of the Opportunistic Yeast Pathogen Candida inconspicua Uncovers Its Hybrid Origin.</title>
        <authorList>
            <person name="Mixao V."/>
            <person name="Hansen A.P."/>
            <person name="Saus E."/>
            <person name="Boekhout T."/>
            <person name="Lass-Florl C."/>
            <person name="Gabaldon T."/>
        </authorList>
    </citation>
    <scope>NUCLEOTIDE SEQUENCE [LARGE SCALE GENOMIC DNA]</scope>
    <source>
        <strain evidence="10 11">CBS 180</strain>
    </source>
</reference>
<proteinExistence type="inferred from homology"/>
<evidence type="ECO:0000256" key="1">
    <source>
        <dbReference type="ARBA" id="ARBA00004123"/>
    </source>
</evidence>
<dbReference type="Proteomes" id="UP000307173">
    <property type="component" value="Unassembled WGS sequence"/>
</dbReference>
<feature type="compositionally biased region" description="Basic and acidic residues" evidence="7">
    <location>
        <begin position="1573"/>
        <end position="1583"/>
    </location>
</feature>
<dbReference type="Gene3D" id="1.10.390.10">
    <property type="entry name" value="Neutral Protease Domain 2"/>
    <property type="match status" value="1"/>
</dbReference>
<dbReference type="Gene3D" id="2.60.40.1730">
    <property type="entry name" value="tricorn interacting facor f3 domain"/>
    <property type="match status" value="1"/>
</dbReference>
<dbReference type="GO" id="GO:0000976">
    <property type="term" value="F:transcription cis-regulatory region binding"/>
    <property type="evidence" value="ECO:0007669"/>
    <property type="project" value="TreeGrafter"/>
</dbReference>
<dbReference type="PANTHER" id="PTHR15137">
    <property type="entry name" value="TRANSCRIPTION INITIATION FACTOR TFIID"/>
    <property type="match status" value="1"/>
</dbReference>
<dbReference type="GO" id="GO:0003682">
    <property type="term" value="F:chromatin binding"/>
    <property type="evidence" value="ECO:0007669"/>
    <property type="project" value="TreeGrafter"/>
</dbReference>
<dbReference type="OrthoDB" id="308861at2759"/>
<name>A0A4T0WX95_9ASCO</name>
<dbReference type="SUPFAM" id="SSF63737">
    <property type="entry name" value="Leukotriene A4 hydrolase N-terminal domain"/>
    <property type="match status" value="1"/>
</dbReference>
<dbReference type="EMBL" id="SELW01000641">
    <property type="protein sequence ID" value="TID16687.1"/>
    <property type="molecule type" value="Genomic_DNA"/>
</dbReference>
<feature type="domain" description="Transcription initiation factor TFIID subunit 2 Ig-like" evidence="8">
    <location>
        <begin position="669"/>
        <end position="878"/>
    </location>
</feature>
<sequence length="1593" mass="182191">MEPLMLSVRATPRTPKTPLTPKSSKSSRHHSRYDYDDIPSQRFKVGYQKVTLDIDLEQNSIIGETEITILPQESQLKYIRLDCRGIQVNSIIVNQRRAQFSYDDFLQNLEYMNDTENPVLSDYNYDPYFDSNSKSISFHQHAMLRSKFFPLFSDQNEANEPSSSYPICSSELTIKVPESIKLRLQNSSKLFSPAGTSRSVNETPNTNSSFISSDKVYTPLNIKINYVVKHSKNGIIFHGGKHTDIPRHEWFCFTNNNDIGCSASSWVPCIDNFYEKPAWDVNIIVPCTVGDIGTTKLIGTKEGDNALRKLASLQLKQGDPVKDNEDDGDREENTSNLINDTPLTVVVPDIVSSRESPHTLDVGKKVINFQFYNPICAHHLGFAVGCFEKMPIADLKPGSDEIVVTSESITGDSAKDLTFNFDATNSNKVPTMLYYQNGFKDKVINSTLFLYKALDFYSKEFSSFPFTSYTLLFIEGLNAKTCSFAGMTIASAELLYLPNQIEPLFSTTEILSSALAEQYSGVNVLPKSLNDIWLTQGIAYYMSSQFLRKLFGVNHYRFTFRKRCEQLCDIDVGKRPLANQTFCFPINLDQDMDFIRLKAPLVLTILDRRITKTDKLFGLSRVLPKIFLQAMSNDLVNGNALSTIHFQKVCEKVAHHKLETFFQNWVHKAGVPILRVSQKFNKKRLFIEMTIRQMQTSVLNNEEDNIFDKGTVTHDRELGFVQEANTAIVEEEHFPPQTTFSGPITVRIHEVDGSPYEHIMAISDTVTKLDIQYNTKYRRRKKDKKEEDDEANEKEKEKEKEKERDSKRKEKEKNDSRPKMLGDVLTSSEELTNWGLREDENLANNQEDKNDRLNDEDDAFEWLRFDADSEWICNYSINLTDKNFESQLKQDRDVNAQLESVRHFSSVSRPDISHARVLLRTLIDRRYYYGVRVEAAKALSKISSEENDHIGMRLLLKAYKYLYCIDNKISPSLNELDFREYVPKPNDFSDFSNLFVSQAIIESISQVRNKNGDAPIELKKILLHILKYIDNSGNKFDDSNYYCSLIRSVSSLVLCSNTEIKDLSVDNTTKSFQFNDAKEEFVFNAIKELNRCLKMDEWSPSYQRRITKVILEQKIRFAREGLARIDFMELLKYTVPSFREDIRLLAFSGLLLLGGFRNKNILNYYFTTMKLDQSEHLKYELNKTLVKCIGIAAYNTIPSWLDDIEFLHSVNGEQSSESKVTNRLIQIEEATSAKMKSHSRLDELAKHTLQDCIEMLRGDLGQGKGLCTELWNTVHSCLVPINTRRNIFDIMMILYEPKNSFIITTDLPSDKKVTAKVISRVLNEEEENVGSLVISFRREARFKIQIPTAKLKLVEGKSKKNVASKESVKELMVLKKTDWVTVTRNARKLEVSIKIPKLQTKKVESSIIRHDSTSPLRYCKINLVSKSLILSTNDSFSSNLNKSEKLMVRFKVNPEKLIDLVPNAEKREVIQLVKTESTVDVSTAATVICTDFSSTTTSIEKRRSSLELKLAPSSTNDEVESKMSEASNKVSCETKDVLRTENSNIFDKLNPVKKSKSPSPTPKSSSPTPYSRSRVEEEAEKNSKNPKIKLKLN</sequence>
<comment type="similarity">
    <text evidence="2">Belongs to the TAF2 family.</text>
</comment>
<dbReference type="InterPro" id="IPR057991">
    <property type="entry name" value="TPR_TAF2_C"/>
</dbReference>
<feature type="domain" description="Transcription initiation factor TFIID subunit 2 TPR repeats" evidence="9">
    <location>
        <begin position="882"/>
        <end position="1191"/>
    </location>
</feature>